<keyword evidence="4 5" id="KW-0472">Membrane</keyword>
<keyword evidence="8" id="KW-1185">Reference proteome</keyword>
<protein>
    <submittedName>
        <fullName evidence="7">ABC transporter</fullName>
    </submittedName>
</protein>
<evidence type="ECO:0000313" key="8">
    <source>
        <dbReference type="Proteomes" id="UP000249522"/>
    </source>
</evidence>
<dbReference type="Proteomes" id="UP000249522">
    <property type="component" value="Unassembled WGS sequence"/>
</dbReference>
<evidence type="ECO:0000256" key="5">
    <source>
        <dbReference type="SAM" id="Phobius"/>
    </source>
</evidence>
<dbReference type="RefSeq" id="WP_111147308.1">
    <property type="nucleotide sequence ID" value="NZ_QKRB01000044.1"/>
</dbReference>
<evidence type="ECO:0000259" key="6">
    <source>
        <dbReference type="Pfam" id="PF12698"/>
    </source>
</evidence>
<proteinExistence type="predicted"/>
<organism evidence="7 8">
    <name type="scientific">Paenibacillus sambharensis</name>
    <dbReference type="NCBI Taxonomy" id="1803190"/>
    <lineage>
        <taxon>Bacteria</taxon>
        <taxon>Bacillati</taxon>
        <taxon>Bacillota</taxon>
        <taxon>Bacilli</taxon>
        <taxon>Bacillales</taxon>
        <taxon>Paenibacillaceae</taxon>
        <taxon>Paenibacillus</taxon>
    </lineage>
</organism>
<name>A0A2W1L681_9BACL</name>
<feature type="domain" description="ABC-2 type transporter transmembrane" evidence="6">
    <location>
        <begin position="22"/>
        <end position="362"/>
    </location>
</feature>
<gene>
    <name evidence="7" type="ORF">DNH61_14270</name>
</gene>
<feature type="transmembrane region" description="Helical" evidence="5">
    <location>
        <begin position="348"/>
        <end position="369"/>
    </location>
</feature>
<feature type="transmembrane region" description="Helical" evidence="5">
    <location>
        <begin position="266"/>
        <end position="297"/>
    </location>
</feature>
<evidence type="ECO:0000256" key="4">
    <source>
        <dbReference type="ARBA" id="ARBA00023136"/>
    </source>
</evidence>
<keyword evidence="2 5" id="KW-0812">Transmembrane</keyword>
<dbReference type="AlphaFoldDB" id="A0A2W1L681"/>
<feature type="transmembrane region" description="Helical" evidence="5">
    <location>
        <begin position="192"/>
        <end position="212"/>
    </location>
</feature>
<dbReference type="OrthoDB" id="2208410at2"/>
<accession>A0A2W1L681</accession>
<comment type="subcellular location">
    <subcellularLocation>
        <location evidence="1">Membrane</location>
        <topology evidence="1">Multi-pass membrane protein</topology>
    </subcellularLocation>
</comment>
<dbReference type="InterPro" id="IPR013525">
    <property type="entry name" value="ABC2_TM"/>
</dbReference>
<dbReference type="InterPro" id="IPR051328">
    <property type="entry name" value="T7SS_ABC-Transporter"/>
</dbReference>
<evidence type="ECO:0000256" key="2">
    <source>
        <dbReference type="ARBA" id="ARBA00022692"/>
    </source>
</evidence>
<evidence type="ECO:0000256" key="3">
    <source>
        <dbReference type="ARBA" id="ARBA00022989"/>
    </source>
</evidence>
<dbReference type="PANTHER" id="PTHR43077:SF10">
    <property type="entry name" value="TRANSPORT PERMEASE PROTEIN"/>
    <property type="match status" value="1"/>
</dbReference>
<dbReference type="GO" id="GO:0016020">
    <property type="term" value="C:membrane"/>
    <property type="evidence" value="ECO:0007669"/>
    <property type="project" value="UniProtKB-SubCell"/>
</dbReference>
<dbReference type="Gene3D" id="3.40.1710.10">
    <property type="entry name" value="abc type-2 transporter like domain"/>
    <property type="match status" value="1"/>
</dbReference>
<comment type="caution">
    <text evidence="7">The sequence shown here is derived from an EMBL/GenBank/DDBJ whole genome shotgun (WGS) entry which is preliminary data.</text>
</comment>
<sequence length="386" mass="40728">MRKTLQAFFKRPTTIIGIATALLFQLIFSVVWMTGYAGISDRTENLTVGVVSEDEMLGTTIIENLKQTLPVQVREVAELSSAETMLNERELQMIVHIPAGFSAKVTGGEETAVLNYTINESNPQMIKTMMSGMAAQITSTVNKQAVASGAANVLGGLNMPQAQAAAVGAALSERVVSEMQMTNPVQGINNQMVPMMMVLASYVGAMIMAQNLHLSSLAVRAQAGRWQVFGARVVINVAAAVVVSLAGSAFVLALGGQSAQGFLALWGFQALFVLTFMFVAQMFLIIFGMAGMLFNILTLSAQLVSSGAMMPREMLSDFYQGLSSIFPATYAVEGSMNILFGGPGIEHAALGLLYVLGVVVAVSALATALRRGNAGAKAGLPSSRPA</sequence>
<feature type="transmembrane region" description="Helical" evidence="5">
    <location>
        <begin position="233"/>
        <end position="254"/>
    </location>
</feature>
<reference evidence="7 8" key="1">
    <citation type="submission" date="2018-06" db="EMBL/GenBank/DDBJ databases">
        <title>Paenibacillus imtechensis sp. nov.</title>
        <authorList>
            <person name="Pinnaka A.K."/>
            <person name="Singh H."/>
            <person name="Kaur M."/>
        </authorList>
    </citation>
    <scope>NUCLEOTIDE SEQUENCE [LARGE SCALE GENOMIC DNA]</scope>
    <source>
        <strain evidence="7 8">SMB1</strain>
    </source>
</reference>
<evidence type="ECO:0000256" key="1">
    <source>
        <dbReference type="ARBA" id="ARBA00004141"/>
    </source>
</evidence>
<feature type="transmembrane region" description="Helical" evidence="5">
    <location>
        <begin position="318"/>
        <end position="342"/>
    </location>
</feature>
<evidence type="ECO:0000313" key="7">
    <source>
        <dbReference type="EMBL" id="PZD95678.1"/>
    </source>
</evidence>
<dbReference type="Pfam" id="PF12698">
    <property type="entry name" value="ABC2_membrane_3"/>
    <property type="match status" value="1"/>
</dbReference>
<keyword evidence="3 5" id="KW-1133">Transmembrane helix</keyword>
<dbReference type="GO" id="GO:0140359">
    <property type="term" value="F:ABC-type transporter activity"/>
    <property type="evidence" value="ECO:0007669"/>
    <property type="project" value="InterPro"/>
</dbReference>
<dbReference type="PANTHER" id="PTHR43077">
    <property type="entry name" value="TRANSPORT PERMEASE YVFS-RELATED"/>
    <property type="match status" value="1"/>
</dbReference>
<feature type="transmembrane region" description="Helical" evidence="5">
    <location>
        <begin position="12"/>
        <end position="33"/>
    </location>
</feature>
<dbReference type="EMBL" id="QKRB01000044">
    <property type="protein sequence ID" value="PZD95678.1"/>
    <property type="molecule type" value="Genomic_DNA"/>
</dbReference>